<evidence type="ECO:0000313" key="3">
    <source>
        <dbReference type="Proteomes" id="UP001278766"/>
    </source>
</evidence>
<name>A0AAE0HAN0_9PEZI</name>
<dbReference type="AlphaFoldDB" id="A0AAE0HAN0"/>
<dbReference type="EMBL" id="JAUEPN010000006">
    <property type="protein sequence ID" value="KAK3293049.1"/>
    <property type="molecule type" value="Genomic_DNA"/>
</dbReference>
<evidence type="ECO:0000313" key="2">
    <source>
        <dbReference type="EMBL" id="KAK3293049.1"/>
    </source>
</evidence>
<reference evidence="2" key="2">
    <citation type="submission" date="2023-06" db="EMBL/GenBank/DDBJ databases">
        <authorList>
            <consortium name="Lawrence Berkeley National Laboratory"/>
            <person name="Haridas S."/>
            <person name="Hensen N."/>
            <person name="Bonometti L."/>
            <person name="Westerberg I."/>
            <person name="Brannstrom I.O."/>
            <person name="Guillou S."/>
            <person name="Cros-Aarteil S."/>
            <person name="Calhoun S."/>
            <person name="Kuo A."/>
            <person name="Mondo S."/>
            <person name="Pangilinan J."/>
            <person name="Riley R."/>
            <person name="Labutti K."/>
            <person name="Andreopoulos B."/>
            <person name="Lipzen A."/>
            <person name="Chen C."/>
            <person name="Yanf M."/>
            <person name="Daum C."/>
            <person name="Ng V."/>
            <person name="Clum A."/>
            <person name="Steindorff A."/>
            <person name="Ohm R."/>
            <person name="Martin F."/>
            <person name="Silar P."/>
            <person name="Natvig D."/>
            <person name="Lalanne C."/>
            <person name="Gautier V."/>
            <person name="Ament-Velasquez S.L."/>
            <person name="Kruys A."/>
            <person name="Hutchinson M.I."/>
            <person name="Powell A.J."/>
            <person name="Barry K."/>
            <person name="Miller A.N."/>
            <person name="Grigoriev I.V."/>
            <person name="Debuchy R."/>
            <person name="Gladieux P."/>
            <person name="Thoren M.H."/>
            <person name="Johannesson H."/>
        </authorList>
    </citation>
    <scope>NUCLEOTIDE SEQUENCE</scope>
    <source>
        <strain evidence="2">CBS 168.71</strain>
    </source>
</reference>
<organism evidence="2 3">
    <name type="scientific">Chaetomium fimeti</name>
    <dbReference type="NCBI Taxonomy" id="1854472"/>
    <lineage>
        <taxon>Eukaryota</taxon>
        <taxon>Fungi</taxon>
        <taxon>Dikarya</taxon>
        <taxon>Ascomycota</taxon>
        <taxon>Pezizomycotina</taxon>
        <taxon>Sordariomycetes</taxon>
        <taxon>Sordariomycetidae</taxon>
        <taxon>Sordariales</taxon>
        <taxon>Chaetomiaceae</taxon>
        <taxon>Chaetomium</taxon>
    </lineage>
</organism>
<dbReference type="GeneID" id="87841250"/>
<evidence type="ECO:0000256" key="1">
    <source>
        <dbReference type="SAM" id="Phobius"/>
    </source>
</evidence>
<protein>
    <submittedName>
        <fullName evidence="2">Uncharacterized protein</fullName>
    </submittedName>
</protein>
<keyword evidence="3" id="KW-1185">Reference proteome</keyword>
<keyword evidence="1" id="KW-1133">Transmembrane helix</keyword>
<dbReference type="Proteomes" id="UP001278766">
    <property type="component" value="Unassembled WGS sequence"/>
</dbReference>
<sequence length="169" mass="18770">MCRRIHRKSVCVYRFFWPERAWELEGCSGHGRVSHCSRISKCLATNFAFSLIISCMLPCMPLFHSYVDACAISVVAANGPVSAVVVAQTPMAEPTCHIGREVIVPFLAFSNMSWRSAATRGKHRLAPASLLRVQKLRRRLAPKLGALAPFFPGCCRVVGTYFVSLIRSQ</sequence>
<dbReference type="RefSeq" id="XP_062656563.1">
    <property type="nucleotide sequence ID" value="XM_062804302.1"/>
</dbReference>
<gene>
    <name evidence="2" type="ORF">B0H64DRAFT_403381</name>
</gene>
<comment type="caution">
    <text evidence="2">The sequence shown here is derived from an EMBL/GenBank/DDBJ whole genome shotgun (WGS) entry which is preliminary data.</text>
</comment>
<accession>A0AAE0HAN0</accession>
<reference evidence="2" key="1">
    <citation type="journal article" date="2023" name="Mol. Phylogenet. Evol.">
        <title>Genome-scale phylogeny and comparative genomics of the fungal order Sordariales.</title>
        <authorList>
            <person name="Hensen N."/>
            <person name="Bonometti L."/>
            <person name="Westerberg I."/>
            <person name="Brannstrom I.O."/>
            <person name="Guillou S."/>
            <person name="Cros-Aarteil S."/>
            <person name="Calhoun S."/>
            <person name="Haridas S."/>
            <person name="Kuo A."/>
            <person name="Mondo S."/>
            <person name="Pangilinan J."/>
            <person name="Riley R."/>
            <person name="LaButti K."/>
            <person name="Andreopoulos B."/>
            <person name="Lipzen A."/>
            <person name="Chen C."/>
            <person name="Yan M."/>
            <person name="Daum C."/>
            <person name="Ng V."/>
            <person name="Clum A."/>
            <person name="Steindorff A."/>
            <person name="Ohm R.A."/>
            <person name="Martin F."/>
            <person name="Silar P."/>
            <person name="Natvig D.O."/>
            <person name="Lalanne C."/>
            <person name="Gautier V."/>
            <person name="Ament-Velasquez S.L."/>
            <person name="Kruys A."/>
            <person name="Hutchinson M.I."/>
            <person name="Powell A.J."/>
            <person name="Barry K."/>
            <person name="Miller A.N."/>
            <person name="Grigoriev I.V."/>
            <person name="Debuchy R."/>
            <person name="Gladieux P."/>
            <person name="Hiltunen Thoren M."/>
            <person name="Johannesson H."/>
        </authorList>
    </citation>
    <scope>NUCLEOTIDE SEQUENCE</scope>
    <source>
        <strain evidence="2">CBS 168.71</strain>
    </source>
</reference>
<keyword evidence="1" id="KW-0812">Transmembrane</keyword>
<proteinExistence type="predicted"/>
<feature type="transmembrane region" description="Helical" evidence="1">
    <location>
        <begin position="144"/>
        <end position="166"/>
    </location>
</feature>
<keyword evidence="1" id="KW-0472">Membrane</keyword>